<protein>
    <submittedName>
        <fullName evidence="1">Uncharacterized protein</fullName>
    </submittedName>
</protein>
<reference evidence="1" key="1">
    <citation type="submission" date="2021-03" db="EMBL/GenBank/DDBJ databases">
        <authorList>
            <consortium name="DOE Joint Genome Institute"/>
            <person name="Ahrendt S."/>
            <person name="Looney B.P."/>
            <person name="Miyauchi S."/>
            <person name="Morin E."/>
            <person name="Drula E."/>
            <person name="Courty P.E."/>
            <person name="Chicoki N."/>
            <person name="Fauchery L."/>
            <person name="Kohler A."/>
            <person name="Kuo A."/>
            <person name="Labutti K."/>
            <person name="Pangilinan J."/>
            <person name="Lipzen A."/>
            <person name="Riley R."/>
            <person name="Andreopoulos W."/>
            <person name="He G."/>
            <person name="Johnson J."/>
            <person name="Barry K.W."/>
            <person name="Grigoriev I.V."/>
            <person name="Nagy L."/>
            <person name="Hibbett D."/>
            <person name="Henrissat B."/>
            <person name="Matheny P.B."/>
            <person name="Labbe J."/>
            <person name="Martin F."/>
        </authorList>
    </citation>
    <scope>NUCLEOTIDE SEQUENCE</scope>
    <source>
        <strain evidence="1">HHB10654</strain>
    </source>
</reference>
<proteinExistence type="predicted"/>
<dbReference type="EMBL" id="MU277211">
    <property type="protein sequence ID" value="KAI0061625.1"/>
    <property type="molecule type" value="Genomic_DNA"/>
</dbReference>
<organism evidence="1 2">
    <name type="scientific">Artomyces pyxidatus</name>
    <dbReference type="NCBI Taxonomy" id="48021"/>
    <lineage>
        <taxon>Eukaryota</taxon>
        <taxon>Fungi</taxon>
        <taxon>Dikarya</taxon>
        <taxon>Basidiomycota</taxon>
        <taxon>Agaricomycotina</taxon>
        <taxon>Agaricomycetes</taxon>
        <taxon>Russulales</taxon>
        <taxon>Auriscalpiaceae</taxon>
        <taxon>Artomyces</taxon>
    </lineage>
</organism>
<reference evidence="1" key="2">
    <citation type="journal article" date="2022" name="New Phytol.">
        <title>Evolutionary transition to the ectomycorrhizal habit in the genomes of a hyperdiverse lineage of mushroom-forming fungi.</title>
        <authorList>
            <person name="Looney B."/>
            <person name="Miyauchi S."/>
            <person name="Morin E."/>
            <person name="Drula E."/>
            <person name="Courty P.E."/>
            <person name="Kohler A."/>
            <person name="Kuo A."/>
            <person name="LaButti K."/>
            <person name="Pangilinan J."/>
            <person name="Lipzen A."/>
            <person name="Riley R."/>
            <person name="Andreopoulos W."/>
            <person name="He G."/>
            <person name="Johnson J."/>
            <person name="Nolan M."/>
            <person name="Tritt A."/>
            <person name="Barry K.W."/>
            <person name="Grigoriev I.V."/>
            <person name="Nagy L.G."/>
            <person name="Hibbett D."/>
            <person name="Henrissat B."/>
            <person name="Matheny P.B."/>
            <person name="Labbe J."/>
            <person name="Martin F.M."/>
        </authorList>
    </citation>
    <scope>NUCLEOTIDE SEQUENCE</scope>
    <source>
        <strain evidence="1">HHB10654</strain>
    </source>
</reference>
<dbReference type="Proteomes" id="UP000814140">
    <property type="component" value="Unassembled WGS sequence"/>
</dbReference>
<comment type="caution">
    <text evidence="1">The sequence shown here is derived from an EMBL/GenBank/DDBJ whole genome shotgun (WGS) entry which is preliminary data.</text>
</comment>
<evidence type="ECO:0000313" key="1">
    <source>
        <dbReference type="EMBL" id="KAI0061625.1"/>
    </source>
</evidence>
<sequence>MGRSAKLHKRAVVRAVKKTSAPGAREAEVVSATSAAKKKAVLKDKTAKRKPGAAGPVLGGADYVDIMMGGRRKAREAAEKLPREE</sequence>
<keyword evidence="2" id="KW-1185">Reference proteome</keyword>
<name>A0ACB8SYU2_9AGAM</name>
<gene>
    <name evidence="1" type="ORF">BV25DRAFT_1991984</name>
</gene>
<accession>A0ACB8SYU2</accession>
<evidence type="ECO:0000313" key="2">
    <source>
        <dbReference type="Proteomes" id="UP000814140"/>
    </source>
</evidence>